<keyword evidence="2 5" id="KW-0808">Transferase</keyword>
<dbReference type="Pfam" id="PF00534">
    <property type="entry name" value="Glycos_transf_1"/>
    <property type="match status" value="1"/>
</dbReference>
<dbReference type="Proteomes" id="UP000488506">
    <property type="component" value="Unassembled WGS sequence"/>
</dbReference>
<name>A0A833L020_UNCSA</name>
<dbReference type="InterPro" id="IPR001296">
    <property type="entry name" value="Glyco_trans_1"/>
</dbReference>
<evidence type="ECO:0000313" key="5">
    <source>
        <dbReference type="EMBL" id="KAF0132911.1"/>
    </source>
</evidence>
<dbReference type="Pfam" id="PF13439">
    <property type="entry name" value="Glyco_transf_4"/>
    <property type="match status" value="1"/>
</dbReference>
<dbReference type="SUPFAM" id="SSF53756">
    <property type="entry name" value="UDP-Glycosyltransferase/glycogen phosphorylase"/>
    <property type="match status" value="1"/>
</dbReference>
<evidence type="ECO:0000256" key="1">
    <source>
        <dbReference type="ARBA" id="ARBA00022676"/>
    </source>
</evidence>
<evidence type="ECO:0000259" key="3">
    <source>
        <dbReference type="Pfam" id="PF00534"/>
    </source>
</evidence>
<dbReference type="EMBL" id="WPAF01000039">
    <property type="protein sequence ID" value="KAF0132911.1"/>
    <property type="molecule type" value="Genomic_DNA"/>
</dbReference>
<reference evidence="5 6" key="1">
    <citation type="submission" date="2019-12" db="EMBL/GenBank/DDBJ databases">
        <authorList>
            <person name="Wolfe R."/>
            <person name="Danczak R."/>
            <person name="Wilkins M."/>
        </authorList>
    </citation>
    <scope>NUCLEOTIDE SEQUENCE [LARGE SCALE GENOMIC DNA]</scope>
    <source>
        <strain evidence="5">X2_MaxBin.013</strain>
    </source>
</reference>
<accession>A0A833L020</accession>
<proteinExistence type="predicted"/>
<dbReference type="Gene3D" id="3.40.50.2000">
    <property type="entry name" value="Glycogen Phosphorylase B"/>
    <property type="match status" value="2"/>
</dbReference>
<dbReference type="PANTHER" id="PTHR12526:SF510">
    <property type="entry name" value="D-INOSITOL 3-PHOSPHATE GLYCOSYLTRANSFERASE"/>
    <property type="match status" value="1"/>
</dbReference>
<organism evidence="5 6">
    <name type="scientific">Candidatus Saganbacteria bacterium</name>
    <dbReference type="NCBI Taxonomy" id="2575572"/>
    <lineage>
        <taxon>Bacteria</taxon>
        <taxon>Bacillati</taxon>
        <taxon>Saganbacteria</taxon>
    </lineage>
</organism>
<protein>
    <submittedName>
        <fullName evidence="5">UDP-glucose:(Heptosyl)LPS alpha-1 3-glucosyltransferase</fullName>
    </submittedName>
</protein>
<evidence type="ECO:0000313" key="6">
    <source>
        <dbReference type="Proteomes" id="UP000488506"/>
    </source>
</evidence>
<keyword evidence="1" id="KW-0328">Glycosyltransferase</keyword>
<dbReference type="GO" id="GO:0016757">
    <property type="term" value="F:glycosyltransferase activity"/>
    <property type="evidence" value="ECO:0007669"/>
    <property type="project" value="UniProtKB-KW"/>
</dbReference>
<feature type="domain" description="Glycosyltransferase subfamily 4-like N-terminal" evidence="4">
    <location>
        <begin position="22"/>
        <end position="186"/>
    </location>
</feature>
<dbReference type="InterPro" id="IPR028098">
    <property type="entry name" value="Glyco_trans_4-like_N"/>
</dbReference>
<dbReference type="AlphaFoldDB" id="A0A833L020"/>
<evidence type="ECO:0000256" key="2">
    <source>
        <dbReference type="ARBA" id="ARBA00022679"/>
    </source>
</evidence>
<gene>
    <name evidence="5" type="ORF">FD145_1524</name>
</gene>
<sequence>MGFICGEAMKIAQVVRNYNKTSGISKVVADLSEELFALGHEIHVFTNTWNNYGNSGMVFHKIPILKLNFPFEVSTFNYFSNLLVKPCDYDVVNNHSDSTVFGIYTAHSCHGFRWKEIIKDKNKLRQKESKCTSLDRYIIGMEEEVFLKKRYKKIIAVSHYLKRQIIETYGVPAEDIIVVYNAINLEEYKTPKDKIRLCIRSEHNISEEEKVLFFAGYDFRLKGLDVVIKALGHLAQSNVKLIVVGRDREGQSIMNIFSKLASELNIGDKVSFVGSKKNIRDYYFASDIFVFPTQSDTFGMVELEAMASGLPLIVSSSQFNGGCEIMEDGRECFILKDHRDPVELAQKIKCLVENEELRGKMGKAAFETAQDHSLPKMANNVLEVYKSTL</sequence>
<dbReference type="CDD" id="cd03801">
    <property type="entry name" value="GT4_PimA-like"/>
    <property type="match status" value="1"/>
</dbReference>
<evidence type="ECO:0000259" key="4">
    <source>
        <dbReference type="Pfam" id="PF13439"/>
    </source>
</evidence>
<dbReference type="PANTHER" id="PTHR12526">
    <property type="entry name" value="GLYCOSYLTRANSFERASE"/>
    <property type="match status" value="1"/>
</dbReference>
<comment type="caution">
    <text evidence="5">The sequence shown here is derived from an EMBL/GenBank/DDBJ whole genome shotgun (WGS) entry which is preliminary data.</text>
</comment>
<feature type="domain" description="Glycosyl transferase family 1" evidence="3">
    <location>
        <begin position="199"/>
        <end position="366"/>
    </location>
</feature>